<protein>
    <recommendedName>
        <fullName evidence="4">Transcription factor LuxR-like autoinducer-binding domain-containing protein</fullName>
    </recommendedName>
</protein>
<keyword evidence="1" id="KW-0805">Transcription regulation</keyword>
<evidence type="ECO:0000313" key="8">
    <source>
        <dbReference type="Proteomes" id="UP000247152"/>
    </source>
</evidence>
<gene>
    <name evidence="6" type="ORF">DGG96_16980</name>
    <name evidence="5" type="ORF">DGG96_18610</name>
    <name evidence="7" type="ORF">ELY20_13405</name>
</gene>
<feature type="domain" description="Transcription factor LuxR-like autoinducer-binding" evidence="4">
    <location>
        <begin position="27"/>
        <end position="141"/>
    </location>
</feature>
<keyword evidence="9" id="KW-1185">Reference proteome</keyword>
<reference evidence="7 9" key="2">
    <citation type="submission" date="2018-12" db="EMBL/GenBank/DDBJ databases">
        <title>Legionella sp,whole genome shotgun sequence.</title>
        <authorList>
            <person name="Wu H."/>
        </authorList>
    </citation>
    <scope>NUCLEOTIDE SEQUENCE [LARGE SCALE GENOMIC DNA]</scope>
    <source>
        <strain evidence="7">Km489</strain>
        <strain evidence="9">km489</strain>
    </source>
</reference>
<dbReference type="Proteomes" id="UP000247152">
    <property type="component" value="Unassembled WGS sequence"/>
</dbReference>
<sequence>MDLCTIQKVGSLHNFFPEKFELQLYQAFRKLKALGCDYFYFLGSDDVATYRFCTHDEWIDFYRDEQFILNDPLKRIIEDAKFLLLPWSQLTYLHSDEKRTMYGRVSFGLFNGLTITREFNSRKYTFALATECKEHDLARYLILEKINTLEELICDCIKLFDQYLALIFKPTAHVMM</sequence>
<organism evidence="6 8">
    <name type="scientific">Legionella qingyii</name>
    <dbReference type="NCBI Taxonomy" id="2184757"/>
    <lineage>
        <taxon>Bacteria</taxon>
        <taxon>Pseudomonadati</taxon>
        <taxon>Pseudomonadota</taxon>
        <taxon>Gammaproteobacteria</taxon>
        <taxon>Legionellales</taxon>
        <taxon>Legionellaceae</taxon>
        <taxon>Legionella</taxon>
    </lineage>
</organism>
<dbReference type="Proteomes" id="UP000287374">
    <property type="component" value="Unassembled WGS sequence"/>
</dbReference>
<dbReference type="AlphaFoldDB" id="A0A317U1T9"/>
<keyword evidence="2" id="KW-0238">DNA-binding</keyword>
<comment type="caution">
    <text evidence="6">The sequence shown here is derived from an EMBL/GenBank/DDBJ whole genome shotgun (WGS) entry which is preliminary data.</text>
</comment>
<evidence type="ECO:0000256" key="2">
    <source>
        <dbReference type="ARBA" id="ARBA00023125"/>
    </source>
</evidence>
<proteinExistence type="predicted"/>
<dbReference type="InterPro" id="IPR005143">
    <property type="entry name" value="TF_LuxR_autoind-bd_dom"/>
</dbReference>
<dbReference type="SUPFAM" id="SSF75516">
    <property type="entry name" value="Pheromone-binding domain of LuxR-like quorum-sensing transcription factors"/>
    <property type="match status" value="1"/>
</dbReference>
<accession>A0A317U1T9</accession>
<name>A0A317U1T9_9GAMM</name>
<dbReference type="Gene3D" id="3.30.450.80">
    <property type="entry name" value="Transcription factor LuxR-like, autoinducer-binding domain"/>
    <property type="match status" value="1"/>
</dbReference>
<evidence type="ECO:0000259" key="4">
    <source>
        <dbReference type="Pfam" id="PF03472"/>
    </source>
</evidence>
<dbReference type="OrthoDB" id="5650504at2"/>
<keyword evidence="3" id="KW-0804">Transcription</keyword>
<dbReference type="InterPro" id="IPR036693">
    <property type="entry name" value="TF_LuxR_autoind-bd_dom_sf"/>
</dbReference>
<evidence type="ECO:0000313" key="5">
    <source>
        <dbReference type="EMBL" id="PWY54120.1"/>
    </source>
</evidence>
<evidence type="ECO:0000256" key="1">
    <source>
        <dbReference type="ARBA" id="ARBA00023015"/>
    </source>
</evidence>
<dbReference type="Pfam" id="PF03472">
    <property type="entry name" value="Autoind_bind"/>
    <property type="match status" value="1"/>
</dbReference>
<evidence type="ECO:0000313" key="6">
    <source>
        <dbReference type="EMBL" id="PWY54462.1"/>
    </source>
</evidence>
<evidence type="ECO:0000313" key="9">
    <source>
        <dbReference type="Proteomes" id="UP000287374"/>
    </source>
</evidence>
<dbReference type="RefSeq" id="WP_110143737.1">
    <property type="nucleotide sequence ID" value="NZ_QHJG01000034.1"/>
</dbReference>
<dbReference type="EMBL" id="QHJG01000044">
    <property type="protein sequence ID" value="PWY54120.1"/>
    <property type="molecule type" value="Genomic_DNA"/>
</dbReference>
<evidence type="ECO:0000313" key="7">
    <source>
        <dbReference type="EMBL" id="RUR21104.1"/>
    </source>
</evidence>
<dbReference type="EMBL" id="RZGX01000019">
    <property type="protein sequence ID" value="RUR21104.1"/>
    <property type="molecule type" value="Genomic_DNA"/>
</dbReference>
<reference evidence="6 8" key="1">
    <citation type="submission" date="2018-05" db="EMBL/GenBank/DDBJ databases">
        <title>Legionella qingyii sp.nov., whole genome shotgun sequence.</title>
        <authorList>
            <person name="Wu H."/>
            <person name="Zhu Q."/>
            <person name="Hu C."/>
        </authorList>
    </citation>
    <scope>NUCLEOTIDE SEQUENCE [LARGE SCALE GENOMIC DNA]</scope>
    <source>
        <strain evidence="6 8">HEB18</strain>
    </source>
</reference>
<dbReference type="GO" id="GO:0003677">
    <property type="term" value="F:DNA binding"/>
    <property type="evidence" value="ECO:0007669"/>
    <property type="project" value="UniProtKB-KW"/>
</dbReference>
<dbReference type="EMBL" id="QHJG01000034">
    <property type="protein sequence ID" value="PWY54462.1"/>
    <property type="molecule type" value="Genomic_DNA"/>
</dbReference>
<evidence type="ECO:0000256" key="3">
    <source>
        <dbReference type="ARBA" id="ARBA00023163"/>
    </source>
</evidence>